<name>A0A373FRY0_COMTE</name>
<feature type="domain" description="Cadherin-like" evidence="4">
    <location>
        <begin position="2108"/>
        <end position="2162"/>
    </location>
</feature>
<dbReference type="NCBIfam" id="NF012211">
    <property type="entry name" value="tand_rpt_95"/>
    <property type="match status" value="12"/>
</dbReference>
<feature type="domain" description="Cadherin-like" evidence="4">
    <location>
        <begin position="2531"/>
        <end position="2582"/>
    </location>
</feature>
<evidence type="ECO:0000313" key="7">
    <source>
        <dbReference type="Proteomes" id="UP000261948"/>
    </source>
</evidence>
<protein>
    <submittedName>
        <fullName evidence="6">Tandem-95 repeat protein</fullName>
    </submittedName>
</protein>
<feature type="region of interest" description="Disordered" evidence="1">
    <location>
        <begin position="1645"/>
        <end position="1664"/>
    </location>
</feature>
<feature type="domain" description="RapA2 cadherin-like" evidence="3">
    <location>
        <begin position="2681"/>
        <end position="2760"/>
    </location>
</feature>
<feature type="domain" description="Cell-surface Ig-like bacterial" evidence="5">
    <location>
        <begin position="2609"/>
        <end position="2676"/>
    </location>
</feature>
<dbReference type="Pfam" id="PF18200">
    <property type="entry name" value="Big_11"/>
    <property type="match status" value="1"/>
</dbReference>
<dbReference type="Pfam" id="PF17963">
    <property type="entry name" value="Big_9"/>
    <property type="match status" value="4"/>
</dbReference>
<evidence type="ECO:0000259" key="2">
    <source>
        <dbReference type="Pfam" id="PF14252"/>
    </source>
</evidence>
<dbReference type="InterPro" id="IPR041690">
    <property type="entry name" value="Cadherin_5"/>
</dbReference>
<feature type="domain" description="RapA2 cadherin-like" evidence="3">
    <location>
        <begin position="709"/>
        <end position="777"/>
    </location>
</feature>
<feature type="domain" description="DUF4347" evidence="2">
    <location>
        <begin position="173"/>
        <end position="337"/>
    </location>
</feature>
<feature type="region of interest" description="Disordered" evidence="1">
    <location>
        <begin position="2584"/>
        <end position="2604"/>
    </location>
</feature>
<evidence type="ECO:0000259" key="4">
    <source>
        <dbReference type="Pfam" id="PF17892"/>
    </source>
</evidence>
<feature type="domain" description="Cadherin-like" evidence="4">
    <location>
        <begin position="346"/>
        <end position="445"/>
    </location>
</feature>
<feature type="domain" description="Cadherin-like" evidence="4">
    <location>
        <begin position="1797"/>
        <end position="1847"/>
    </location>
</feature>
<reference evidence="6 7" key="1">
    <citation type="submission" date="2018-08" db="EMBL/GenBank/DDBJ databases">
        <title>Comamonas testosteroni strain SWCO2.</title>
        <authorList>
            <person name="Jiang N."/>
            <person name="Zhang X.Z."/>
        </authorList>
    </citation>
    <scope>NUCLEOTIDE SEQUENCE [LARGE SCALE GENOMIC DNA]</scope>
    <source>
        <strain evidence="6 7">SWCO2</strain>
    </source>
</reference>
<feature type="domain" description="Cadherin-like" evidence="4">
    <location>
        <begin position="2318"/>
        <end position="2372"/>
    </location>
</feature>
<dbReference type="Pfam" id="PF17892">
    <property type="entry name" value="Cadherin_5"/>
    <property type="match status" value="10"/>
</dbReference>
<dbReference type="OrthoDB" id="4648428at2"/>
<evidence type="ECO:0000259" key="5">
    <source>
        <dbReference type="Pfam" id="PF18200"/>
    </source>
</evidence>
<feature type="domain" description="DUF4347" evidence="2">
    <location>
        <begin position="70"/>
        <end position="164"/>
    </location>
</feature>
<dbReference type="InterPro" id="IPR025592">
    <property type="entry name" value="DUF4347"/>
</dbReference>
<feature type="domain" description="Cadherin-like" evidence="4">
    <location>
        <begin position="2215"/>
        <end position="2267"/>
    </location>
</feature>
<dbReference type="InterPro" id="IPR041339">
    <property type="entry name" value="Ig-like_bac"/>
</dbReference>
<dbReference type="InterPro" id="IPR040853">
    <property type="entry name" value="RapA2_cadherin-like"/>
</dbReference>
<feature type="region of interest" description="Disordered" evidence="1">
    <location>
        <begin position="2273"/>
        <end position="2295"/>
    </location>
</feature>
<feature type="region of interest" description="Disordered" evidence="1">
    <location>
        <begin position="2930"/>
        <end position="2953"/>
    </location>
</feature>
<feature type="domain" description="Cadherin-like" evidence="4">
    <location>
        <begin position="1692"/>
        <end position="1742"/>
    </location>
</feature>
<dbReference type="EMBL" id="QURR01000001">
    <property type="protein sequence ID" value="RGE46916.1"/>
    <property type="molecule type" value="Genomic_DNA"/>
</dbReference>
<dbReference type="Pfam" id="PF17803">
    <property type="entry name" value="Cadherin_4"/>
    <property type="match status" value="2"/>
</dbReference>
<feature type="domain" description="Cadherin-like" evidence="4">
    <location>
        <begin position="1902"/>
        <end position="1952"/>
    </location>
</feature>
<feature type="domain" description="Cadherin-like" evidence="4">
    <location>
        <begin position="2003"/>
        <end position="2057"/>
    </location>
</feature>
<dbReference type="Gene3D" id="2.60.40.1200">
    <property type="match status" value="17"/>
</dbReference>
<keyword evidence="7" id="KW-1185">Reference proteome</keyword>
<sequence length="3002" mass="307597">MRPVEHIRRSSSRTLALEPRLLFDGAAMVAAQDALHPQDDASADQQEADATDAAHELSNADFQGETARAVALIDARVPHQAELAQSLQAQGVQVHVVQAGESGLSAISNALASARNVSDLHVYAYGETGQPVLGQDSLSQDGLQATAHTDAQWQYYLSTDASIELSQPSSREIVFVSDDTPDWQQLVSTLPANTRVVMLDASRDGVEQIAAVLANEHDIDAIHIISHGSASELQLGTAQLNAQSMQAQYLNALSAIGQSLTADGDILIYGCDFAQGDAGLQAAMVLGGITGADIAASTDPTGAAALGGDWDLELQTGVIQTRSIASAESAAAWSHLLALPTDSGETVTVDEDTTLEKTAADGLLANASDADGDTLTVTGFRVNGVAGVIGSDFLISGVGALLINADGSYRFIPVANFNGSVGLIRYDVSDGGLTPTTSTLSITVNPVNDAPVNTIPGTEGNVQWTTPEDTLVNLSGLQVSDVDAGSALIEVKLSVSSGILGVLGDNGTIGGVTVTGASTATVTLTGTVANINTYLALTGRLNFNPAANFYGDVKLTMTTTDKGASGAGTALTDIDSRLITVTPRPDAPTGTDKTLTMNPGDVHTFTVADFGFSDADDGVLANNFKQIIVTWVPAAGTGTLTLNGVAVKVNDVITVAQIPNLKYTANGSGLFVAMGFKVVDDGSTTGGGQNTDLTPNKIRVHIPGDDVGAIADTSTTLEDSTASGNVLTNDIAGNGGTLSVKSFTVAGQTYTPGSTPTSATIAGVGVFTMKSNGDWTFTPAANYAGPVPQVTYIAAETVDINMLDTGRSYGDQGLPANSVDPNYVLISGPAGATQPILKNHPWFGWNSISSDNNQALKGTYVYETSFYIPADVDLSTLAMSLIGGADDYGAIKIYVNGVELVSTGVAPGSSQYYYNISSTNPAGATPLQHETNVMRIVIENTQSQQAMLVKDWKLSYQTFDTSTLDITVKPVNDAPAGTDRTETINQNASYTFSAADFGFSDPKDNPADAFQSVFITTLPAAAHGQLLYNGAAVTPGQEIAVGDLGLLVYQSKSGLTGNSLGAFTFQVKDNGGTANGGVDTDQSPNTFKFNIIPLPPVYDADETETNYEDTVVTGNLLNNSSTSAPPVVVLDFTVEGNKYTVLPILGATANITGVGSLQILADGSYTFTPVAHWNGKVPQITYTVRNLVSSTDTSTLDITLLPVNDAPAGTDHTETIAEDGSYAFKAADFGFSDPDDNPSNTFQSVIITTLPPVAEGVLLFDGLTFAAGKEIAVADLGRLVFKPTSDLNGNGVGAFTFQVKDDGGTANNGVDTDQSPNRFDFNITPVTDGFTDADESVSTPEDTPISGNLLTGTASVDGPVSITSFRVNGTSYAAGGTATLAGIGTLLIKADGSYTFTPALHWNGAVPTVTYTVTDTISSDTSTLKIVVTPVTNGFTDGDEVVSIPQNTSITANVLAGSSSVDGPLSIQDFSVNGIATPFLPGQTATIAGIGTLIVQTDGTYTFTPVTGWFGTVPQVSYTVSDTVSTDISTLDITVTKVIDADEIVTTPEDTPISGDVLTGTTSVNGPVSVQSFNIEGVNYAAGTTATLAGIGTLEIKADGSYTFTPAANWHGTVPQVIYIVSDTKTTDISTLDITVTPVTDGFTDGNEVVSTPEDTPISGTVLGGTSSVDGPVSVVDFTVGGSTYAAGSTATLAGIGTLVLRADGSYTFTPAANWHGTVPQVSYTVSDTVSTDSSTLDITVTPVTDGFTDANEIVSTPEDTPISGTVLGGTSSVDGAVSVMDFTVGGSTYTSGSTATLAGMGTLVLRADGSYTFTPAANWHGTVPQVSYTVSDTVSTDSSTLDITVTPVTDGLTDANEIVSTPEDTPISGTVLGGTSSVDGPVSVVDFTVGGSTYAAGSTATLAGIGTLVLRADGSYTFTPAANWHGTVPQVSYTVSDTVSTDTSTLDITVTPVTDGFTDANEIVSTPEDTPISGTVLGGTSSVDGPVSVVDFTVGGSTYTAGSTATLAGIGTLVLRADGSYTFTPAANWHGTVPQVSYTVTDTVSTDSSTLDITVTPVTDGFTDGNETVTTPEDTPISGTVLGGTSSVDGPVSVVDFTVGGSTYTAGSTATLAGIGTLVLRADGSYTFTPAANWHGTVPQVSYTVSDTVTTDSSTLDITVTPVTDGFTDGNETVSTPEDTPISGTVLGGTSSVDGTVSVVDFTVGGSSYTAGSTATLAGIGTLVLRADGSYTFTPAANWHGTVPQVSYTVSDTVSTDTSTLDITVTPVTDGFTDGNETVTTPEDTPISGTVLGGTSSVDGPVSVVDFTVGGSTYTAGSTATLAGIGSLVLRADGSYAFTPAANWHGTVPQVSYTVSDTVSTDTSTLDITVTPVTDGFTDANEVVSTPEDTPISGTVLGGTSSVDGAVSVMDFTVGGSTYAAGSTATLAGIGTLVLRADGSYTFTPAANWHGTVPQVSYTVSDTVSTDISTLDITVTPVTDGFTDGNEVVSTPEDTPISGTVLGGTSSVDGPVSVVDFTVGGSTYAAGSTATIAGVGTLVINADGSYTFTPAANWHGTAPQVSYTVSDTVSTDTSTLDITVTPVTDGFTDGNETVSTPEDTPISGTVLGGTSSVDGLVSVTDFTINGNTYAAGSTATIAGVGMLVINTDGSYTFTPVTRWNGQVPQVRYTVSDSISTDTSTLDITVTPVNAGPVADHDAQTVEHGATATGNVLGNDSDPDGDALTVTGFTINGQHYSAGSTVTIAGVGQLSIAQNGDYRFVPVNGYSGSVPTAGYVITDGELTATANLDLKVKPSEVAPVIQVIIPPSPYLPAEPPPPGWPVVTQSLGIGEWVLKTVQNAQQEQQMQAQVSDPRVLETLNQLFSEPSQSLTPQVIQYVIYAVRDSQYQAAILKAQASDSRQASLPAAPSKPRGDTLPDWLIKEIENQIQSVQEAPQPPEAPVSERNAESDREELVAQWLFAPDSGLQQDMQPPAMAGGWASSLSAQLRANASRLPGQRVLQA</sequence>
<comment type="caution">
    <text evidence="6">The sequence shown here is derived from an EMBL/GenBank/DDBJ whole genome shotgun (WGS) entry which is preliminary data.</text>
</comment>
<evidence type="ECO:0000256" key="1">
    <source>
        <dbReference type="SAM" id="MobiDB-lite"/>
    </source>
</evidence>
<dbReference type="Proteomes" id="UP000261948">
    <property type="component" value="Unassembled WGS sequence"/>
</dbReference>
<organism evidence="6 7">
    <name type="scientific">Comamonas testosteroni</name>
    <name type="common">Pseudomonas testosteroni</name>
    <dbReference type="NCBI Taxonomy" id="285"/>
    <lineage>
        <taxon>Bacteria</taxon>
        <taxon>Pseudomonadati</taxon>
        <taxon>Pseudomonadota</taxon>
        <taxon>Betaproteobacteria</taxon>
        <taxon>Burkholderiales</taxon>
        <taxon>Comamonadaceae</taxon>
        <taxon>Comamonas</taxon>
    </lineage>
</organism>
<dbReference type="Pfam" id="PF14252">
    <property type="entry name" value="DUF4347"/>
    <property type="match status" value="2"/>
</dbReference>
<evidence type="ECO:0000313" key="6">
    <source>
        <dbReference type="EMBL" id="RGE46916.1"/>
    </source>
</evidence>
<accession>A0A373FRY0</accession>
<feature type="domain" description="Cadherin-like" evidence="4">
    <location>
        <begin position="2427"/>
        <end position="2477"/>
    </location>
</feature>
<proteinExistence type="predicted"/>
<gene>
    <name evidence="6" type="ORF">DZC30_00420</name>
</gene>
<feature type="region of interest" description="Disordered" evidence="1">
    <location>
        <begin position="2059"/>
        <end position="2085"/>
    </location>
</feature>
<evidence type="ECO:0000259" key="3">
    <source>
        <dbReference type="Pfam" id="PF17803"/>
    </source>
</evidence>